<keyword evidence="3" id="KW-1185">Reference proteome</keyword>
<comment type="caution">
    <text evidence="2">The sequence shown here is derived from an EMBL/GenBank/DDBJ whole genome shotgun (WGS) entry which is preliminary data.</text>
</comment>
<feature type="region of interest" description="Disordered" evidence="1">
    <location>
        <begin position="20"/>
        <end position="48"/>
    </location>
</feature>
<evidence type="ECO:0000256" key="1">
    <source>
        <dbReference type="SAM" id="MobiDB-lite"/>
    </source>
</evidence>
<evidence type="ECO:0000313" key="3">
    <source>
        <dbReference type="Proteomes" id="UP000283090"/>
    </source>
</evidence>
<sequence length="78" mass="9151">MGELSTRRTLRCKMITTVWDPENPPDAKFQPRTRRRRPQVAHPMQRANTPIILTRARFYRRRILLGGSAFMAENKSPT</sequence>
<dbReference type="VEuPathDB" id="FungiDB:DFL_005555"/>
<dbReference type="RefSeq" id="XP_067489321.1">
    <property type="nucleotide sequence ID" value="XM_067634830.1"/>
</dbReference>
<name>A0A436ZXR2_ARTFL</name>
<reference evidence="2 3" key="1">
    <citation type="submission" date="2019-01" db="EMBL/GenBank/DDBJ databases">
        <title>Intercellular communication is required for trap formation in the nematode-trapping fungus Duddingtonia flagrans.</title>
        <authorList>
            <person name="Youssar L."/>
            <person name="Wernet V."/>
            <person name="Hensel N."/>
            <person name="Hildebrandt H.-G."/>
            <person name="Fischer R."/>
        </authorList>
    </citation>
    <scope>NUCLEOTIDE SEQUENCE [LARGE SCALE GENOMIC DNA]</scope>
    <source>
        <strain evidence="2 3">CBS H-5679</strain>
    </source>
</reference>
<dbReference type="GeneID" id="93587866"/>
<gene>
    <name evidence="2" type="ORF">DFL_005555</name>
</gene>
<evidence type="ECO:0000313" key="2">
    <source>
        <dbReference type="EMBL" id="RVD83777.1"/>
    </source>
</evidence>
<protein>
    <submittedName>
        <fullName evidence="2">Uncharacterized protein</fullName>
    </submittedName>
</protein>
<organism evidence="2 3">
    <name type="scientific">Arthrobotrys flagrans</name>
    <name type="common">Nematode-trapping fungus</name>
    <name type="synonym">Trichothecium flagrans</name>
    <dbReference type="NCBI Taxonomy" id="97331"/>
    <lineage>
        <taxon>Eukaryota</taxon>
        <taxon>Fungi</taxon>
        <taxon>Dikarya</taxon>
        <taxon>Ascomycota</taxon>
        <taxon>Pezizomycotina</taxon>
        <taxon>Orbiliomycetes</taxon>
        <taxon>Orbiliales</taxon>
        <taxon>Orbiliaceae</taxon>
        <taxon>Arthrobotrys</taxon>
    </lineage>
</organism>
<dbReference type="EMBL" id="SAEB01000007">
    <property type="protein sequence ID" value="RVD83777.1"/>
    <property type="molecule type" value="Genomic_DNA"/>
</dbReference>
<proteinExistence type="predicted"/>
<accession>A0A436ZXR2</accession>
<dbReference type="Proteomes" id="UP000283090">
    <property type="component" value="Unassembled WGS sequence"/>
</dbReference>
<dbReference type="AlphaFoldDB" id="A0A436ZXR2"/>